<reference evidence="3" key="1">
    <citation type="submission" date="2019-04" db="EMBL/GenBank/DDBJ databases">
        <title>An insight into the mialome of Ixodes scapularis.</title>
        <authorList>
            <person name="Ribeiro J.M."/>
            <person name="Mather T.N."/>
            <person name="Karim S."/>
        </authorList>
    </citation>
    <scope>NUCLEOTIDE SEQUENCE</scope>
</reference>
<dbReference type="AlphaFoldDB" id="A0A4D5RD84"/>
<protein>
    <recommendedName>
        <fullName evidence="4">Secreted protein</fullName>
    </recommendedName>
</protein>
<proteinExistence type="predicted"/>
<keyword evidence="1" id="KW-0812">Transmembrane</keyword>
<evidence type="ECO:0000313" key="3">
    <source>
        <dbReference type="EMBL" id="MOY34377.1"/>
    </source>
</evidence>
<feature type="signal peptide" evidence="2">
    <location>
        <begin position="1"/>
        <end position="16"/>
    </location>
</feature>
<feature type="chain" id="PRO_5020032122" description="Secreted protein" evidence="2">
    <location>
        <begin position="17"/>
        <end position="92"/>
    </location>
</feature>
<evidence type="ECO:0008006" key="4">
    <source>
        <dbReference type="Google" id="ProtNLM"/>
    </source>
</evidence>
<feature type="transmembrane region" description="Helical" evidence="1">
    <location>
        <begin position="30"/>
        <end position="49"/>
    </location>
</feature>
<name>A0A4D5RD84_IXOSC</name>
<evidence type="ECO:0000256" key="2">
    <source>
        <dbReference type="SAM" id="SignalP"/>
    </source>
</evidence>
<keyword evidence="1" id="KW-1133">Transmembrane helix</keyword>
<keyword evidence="1" id="KW-0472">Membrane</keyword>
<organism evidence="3">
    <name type="scientific">Ixodes scapularis</name>
    <name type="common">Black-legged tick</name>
    <name type="synonym">Deer tick</name>
    <dbReference type="NCBI Taxonomy" id="6945"/>
    <lineage>
        <taxon>Eukaryota</taxon>
        <taxon>Metazoa</taxon>
        <taxon>Ecdysozoa</taxon>
        <taxon>Arthropoda</taxon>
        <taxon>Chelicerata</taxon>
        <taxon>Arachnida</taxon>
        <taxon>Acari</taxon>
        <taxon>Parasitiformes</taxon>
        <taxon>Ixodida</taxon>
        <taxon>Ixodoidea</taxon>
        <taxon>Ixodidae</taxon>
        <taxon>Ixodinae</taxon>
        <taxon>Ixodes</taxon>
    </lineage>
</organism>
<evidence type="ECO:0000256" key="1">
    <source>
        <dbReference type="SAM" id="Phobius"/>
    </source>
</evidence>
<accession>A0A4D5RD84</accession>
<keyword evidence="2" id="KW-0732">Signal</keyword>
<dbReference type="EMBL" id="GHJT01000406">
    <property type="protein sequence ID" value="MOY34377.1"/>
    <property type="molecule type" value="Transcribed_RNA"/>
</dbReference>
<sequence>MSVLHTLDCLLHCVCGNILATSCGHVSCAFLPFAFFSGFLFVVCICEAWSLESVSLGFYCVYVFECHNIKTPCGVHATNFCPYRNDNLVWTW</sequence>